<gene>
    <name evidence="6" type="ORF">SAMN02745751_03324</name>
</gene>
<dbReference type="InterPro" id="IPR028081">
    <property type="entry name" value="Leu-bd"/>
</dbReference>
<evidence type="ECO:0000313" key="7">
    <source>
        <dbReference type="Proteomes" id="UP000184052"/>
    </source>
</evidence>
<evidence type="ECO:0000256" key="1">
    <source>
        <dbReference type="ARBA" id="ARBA00010062"/>
    </source>
</evidence>
<proteinExistence type="inferred from homology"/>
<feature type="domain" description="Leucine-binding protein" evidence="5">
    <location>
        <begin position="28"/>
        <end position="365"/>
    </location>
</feature>
<evidence type="ECO:0000313" key="6">
    <source>
        <dbReference type="EMBL" id="SHJ77068.1"/>
    </source>
</evidence>
<dbReference type="Gene3D" id="3.40.50.2300">
    <property type="match status" value="2"/>
</dbReference>
<dbReference type="EMBL" id="FQZL01000036">
    <property type="protein sequence ID" value="SHJ77068.1"/>
    <property type="molecule type" value="Genomic_DNA"/>
</dbReference>
<keyword evidence="2" id="KW-0813">Transport</keyword>
<dbReference type="OrthoDB" id="9783240at2"/>
<dbReference type="AlphaFoldDB" id="A0A1M6M0W7"/>
<protein>
    <submittedName>
        <fullName evidence="6">Amino acid/amide ABC transporter substrate-binding protein, HAAT family</fullName>
    </submittedName>
</protein>
<reference evidence="6 7" key="1">
    <citation type="submission" date="2016-11" db="EMBL/GenBank/DDBJ databases">
        <authorList>
            <person name="Jaros S."/>
            <person name="Januszkiewicz K."/>
            <person name="Wedrychowicz H."/>
        </authorList>
    </citation>
    <scope>NUCLEOTIDE SEQUENCE [LARGE SCALE GENOMIC DNA]</scope>
    <source>
        <strain evidence="6 7">DSM 17477</strain>
    </source>
</reference>
<keyword evidence="4" id="KW-0029">Amino-acid transport</keyword>
<organism evidence="6 7">
    <name type="scientific">Dethiosulfatibacter aminovorans DSM 17477</name>
    <dbReference type="NCBI Taxonomy" id="1121476"/>
    <lineage>
        <taxon>Bacteria</taxon>
        <taxon>Bacillati</taxon>
        <taxon>Bacillota</taxon>
        <taxon>Tissierellia</taxon>
        <taxon>Dethiosulfatibacter</taxon>
    </lineage>
</organism>
<evidence type="ECO:0000256" key="2">
    <source>
        <dbReference type="ARBA" id="ARBA00022448"/>
    </source>
</evidence>
<comment type="similarity">
    <text evidence="1">Belongs to the leucine-binding protein family.</text>
</comment>
<dbReference type="SUPFAM" id="SSF53822">
    <property type="entry name" value="Periplasmic binding protein-like I"/>
    <property type="match status" value="1"/>
</dbReference>
<dbReference type="InterPro" id="IPR000709">
    <property type="entry name" value="Leu_Ile_Val-bd"/>
</dbReference>
<keyword evidence="3" id="KW-0732">Signal</keyword>
<dbReference type="Pfam" id="PF13458">
    <property type="entry name" value="Peripla_BP_6"/>
    <property type="match status" value="1"/>
</dbReference>
<dbReference type="GO" id="GO:0006865">
    <property type="term" value="P:amino acid transport"/>
    <property type="evidence" value="ECO:0007669"/>
    <property type="project" value="UniProtKB-KW"/>
</dbReference>
<dbReference type="Proteomes" id="UP000184052">
    <property type="component" value="Unassembled WGS sequence"/>
</dbReference>
<sequence length="374" mass="40502">MKRVLCLILILLLVVPTLVGCGEKESDTVKVALVAPLTGDFAEYGTGFDNAVKLLADEWNEKGGVLGKQIEVVSYDDKNSGEEAASIAERIVGDKSISAVVGHFASGVCMAASPTYQEVGIVEISPSASHPDYSSEGDYIFRNNSLINVEAAETLKIASEVFDAKRVAVLSVKTDWGTSTSDILINDLAAEYPNLEIVGHEEIVDGTVDFSPTVTALMENEPDTIIVVGMYNILGPFTLQYKDVDPDINLIGFSNAYSEQLIELAKEDAEGICLPTIFFHSSLDEKVATFVSSYEEAYGSIPNSLTAQAYDSMGLILTAMEKSGSVDRETIKNELYNITYDGISGSTTFDENGDALKTFNWLTIKDGEFVEVER</sequence>
<evidence type="ECO:0000256" key="3">
    <source>
        <dbReference type="ARBA" id="ARBA00022729"/>
    </source>
</evidence>
<dbReference type="InterPro" id="IPR028082">
    <property type="entry name" value="Peripla_BP_I"/>
</dbReference>
<evidence type="ECO:0000256" key="4">
    <source>
        <dbReference type="ARBA" id="ARBA00022970"/>
    </source>
</evidence>
<evidence type="ECO:0000259" key="5">
    <source>
        <dbReference type="Pfam" id="PF13458"/>
    </source>
</evidence>
<accession>A0A1M6M0W7</accession>
<dbReference type="CDD" id="cd06349">
    <property type="entry name" value="PBP1_ABC_HAAT-like"/>
    <property type="match status" value="1"/>
</dbReference>
<dbReference type="STRING" id="1121476.SAMN02745751_03324"/>
<name>A0A1M6M0W7_9FIRM</name>
<dbReference type="PRINTS" id="PR00337">
    <property type="entry name" value="LEUILEVALBP"/>
</dbReference>
<dbReference type="PANTHER" id="PTHR30483:SF6">
    <property type="entry name" value="PERIPLASMIC BINDING PROTEIN OF ABC TRANSPORTER FOR NATURAL AMINO ACIDS"/>
    <property type="match status" value="1"/>
</dbReference>
<keyword evidence="7" id="KW-1185">Reference proteome</keyword>
<dbReference type="PANTHER" id="PTHR30483">
    <property type="entry name" value="LEUCINE-SPECIFIC-BINDING PROTEIN"/>
    <property type="match status" value="1"/>
</dbReference>
<dbReference type="PROSITE" id="PS51257">
    <property type="entry name" value="PROKAR_LIPOPROTEIN"/>
    <property type="match status" value="1"/>
</dbReference>
<dbReference type="RefSeq" id="WP_073050684.1">
    <property type="nucleotide sequence ID" value="NZ_FQZL01000036.1"/>
</dbReference>
<dbReference type="InterPro" id="IPR051010">
    <property type="entry name" value="BCAA_transport"/>
</dbReference>